<reference evidence="4" key="1">
    <citation type="submission" date="2020-08" db="EMBL/GenBank/DDBJ databases">
        <title>Genome sequencing and assembly of the red palm weevil Rhynchophorus ferrugineus.</title>
        <authorList>
            <person name="Dias G.B."/>
            <person name="Bergman C.M."/>
            <person name="Manee M."/>
        </authorList>
    </citation>
    <scope>NUCLEOTIDE SEQUENCE</scope>
    <source>
        <strain evidence="4">AA-2017</strain>
        <tissue evidence="4">Whole larva</tissue>
    </source>
</reference>
<gene>
    <name evidence="4" type="ORF">GWI33_010444</name>
</gene>
<dbReference type="Proteomes" id="UP000625711">
    <property type="component" value="Unassembled WGS sequence"/>
</dbReference>
<dbReference type="Pfam" id="PF13279">
    <property type="entry name" value="4HBT_2"/>
    <property type="match status" value="1"/>
</dbReference>
<accession>A0A834I9A6</accession>
<dbReference type="Gene3D" id="3.10.129.10">
    <property type="entry name" value="Hotdog Thioesterase"/>
    <property type="match status" value="1"/>
</dbReference>
<proteinExistence type="inferred from homology"/>
<dbReference type="AlphaFoldDB" id="A0A834I9A6"/>
<name>A0A834I9A6_RHYFE</name>
<comment type="similarity">
    <text evidence="1">Belongs to the THEM6 family.</text>
</comment>
<dbReference type="SUPFAM" id="SSF54637">
    <property type="entry name" value="Thioesterase/thiol ester dehydrase-isomerase"/>
    <property type="match status" value="1"/>
</dbReference>
<dbReference type="OrthoDB" id="265761at2759"/>
<feature type="transmembrane region" description="Helical" evidence="3">
    <location>
        <begin position="6"/>
        <end position="28"/>
    </location>
</feature>
<feature type="non-terminal residue" evidence="4">
    <location>
        <position position="214"/>
    </location>
</feature>
<evidence type="ECO:0000313" key="4">
    <source>
        <dbReference type="EMBL" id="KAF7276354.1"/>
    </source>
</evidence>
<keyword evidence="3" id="KW-1133">Transmembrane helix</keyword>
<keyword evidence="3" id="KW-0812">Transmembrane</keyword>
<comment type="caution">
    <text evidence="4">The sequence shown here is derived from an EMBL/GenBank/DDBJ whole genome shotgun (WGS) entry which is preliminary data.</text>
</comment>
<evidence type="ECO:0000256" key="2">
    <source>
        <dbReference type="ARBA" id="ARBA00041112"/>
    </source>
</evidence>
<organism evidence="4 5">
    <name type="scientific">Rhynchophorus ferrugineus</name>
    <name type="common">Red palm weevil</name>
    <name type="synonym">Curculio ferrugineus</name>
    <dbReference type="NCBI Taxonomy" id="354439"/>
    <lineage>
        <taxon>Eukaryota</taxon>
        <taxon>Metazoa</taxon>
        <taxon>Ecdysozoa</taxon>
        <taxon>Arthropoda</taxon>
        <taxon>Hexapoda</taxon>
        <taxon>Insecta</taxon>
        <taxon>Pterygota</taxon>
        <taxon>Neoptera</taxon>
        <taxon>Endopterygota</taxon>
        <taxon>Coleoptera</taxon>
        <taxon>Polyphaga</taxon>
        <taxon>Cucujiformia</taxon>
        <taxon>Curculionidae</taxon>
        <taxon>Dryophthorinae</taxon>
        <taxon>Rhynchophorus</taxon>
    </lineage>
</organism>
<keyword evidence="5" id="KW-1185">Reference proteome</keyword>
<evidence type="ECO:0000313" key="5">
    <source>
        <dbReference type="Proteomes" id="UP000625711"/>
    </source>
</evidence>
<dbReference type="InterPro" id="IPR051490">
    <property type="entry name" value="THEM6_lcsJ_thioesterase"/>
</dbReference>
<dbReference type="PANTHER" id="PTHR12475">
    <property type="match status" value="1"/>
</dbReference>
<dbReference type="EMBL" id="JAACXV010007261">
    <property type="protein sequence ID" value="KAF7276354.1"/>
    <property type="molecule type" value="Genomic_DNA"/>
</dbReference>
<protein>
    <recommendedName>
        <fullName evidence="2">Protein THEM6</fullName>
    </recommendedName>
</protein>
<sequence length="214" mass="24991">MIEACSLMLAIVGPILITYFLVELNYLLRSLVYYISANFFKKRTFILDETTVTGICLSTDVDYLLNHMNNARYIRELDFAKLDFYERTMFHKTVTSKGGAIFVAATTIRYRKFIKIFSRYKLSTKIIYWDSQHIYIEHKFLSMDKFVNAIAISKVRLMNCDTEEVMQVLLQHSPKNLDVEAGRRVKPPIPVELVKWNEYNQVSSQKLRSENTSG</sequence>
<dbReference type="InterPro" id="IPR029069">
    <property type="entry name" value="HotDog_dom_sf"/>
</dbReference>
<evidence type="ECO:0000256" key="3">
    <source>
        <dbReference type="SAM" id="Phobius"/>
    </source>
</evidence>
<keyword evidence="3" id="KW-0472">Membrane</keyword>
<evidence type="ECO:0000256" key="1">
    <source>
        <dbReference type="ARBA" id="ARBA00038228"/>
    </source>
</evidence>
<dbReference type="PANTHER" id="PTHR12475:SF11">
    <property type="entry name" value="PROTEIN THEM6"/>
    <property type="match status" value="1"/>
</dbReference>
<dbReference type="CDD" id="cd00586">
    <property type="entry name" value="4HBT"/>
    <property type="match status" value="1"/>
</dbReference>